<gene>
    <name evidence="2" type="ORF">F8566_30225</name>
</gene>
<protein>
    <submittedName>
        <fullName evidence="2">Uncharacterized protein</fullName>
    </submittedName>
</protein>
<organism evidence="2 3">
    <name type="scientific">Actinomadura rudentiformis</name>
    <dbReference type="NCBI Taxonomy" id="359158"/>
    <lineage>
        <taxon>Bacteria</taxon>
        <taxon>Bacillati</taxon>
        <taxon>Actinomycetota</taxon>
        <taxon>Actinomycetes</taxon>
        <taxon>Streptosporangiales</taxon>
        <taxon>Thermomonosporaceae</taxon>
        <taxon>Actinomadura</taxon>
    </lineage>
</organism>
<keyword evidence="1" id="KW-0812">Transmembrane</keyword>
<evidence type="ECO:0000256" key="1">
    <source>
        <dbReference type="SAM" id="Phobius"/>
    </source>
</evidence>
<evidence type="ECO:0000313" key="3">
    <source>
        <dbReference type="Proteomes" id="UP000468735"/>
    </source>
</evidence>
<dbReference type="AlphaFoldDB" id="A0A6H9YPV7"/>
<proteinExistence type="predicted"/>
<dbReference type="Proteomes" id="UP000468735">
    <property type="component" value="Unassembled WGS sequence"/>
</dbReference>
<sequence length="63" mass="6600">MDQRTRIFVIAIAVLMSVIAGLVAAWLKTSGTASIADAVLYGFAAFGGTLGLVLLVVQVYRSL</sequence>
<keyword evidence="1" id="KW-0472">Membrane</keyword>
<comment type="caution">
    <text evidence="2">The sequence shown here is derived from an EMBL/GenBank/DDBJ whole genome shotgun (WGS) entry which is preliminary data.</text>
</comment>
<evidence type="ECO:0000313" key="2">
    <source>
        <dbReference type="EMBL" id="KAB2344871.1"/>
    </source>
</evidence>
<keyword evidence="1" id="KW-1133">Transmembrane helix</keyword>
<feature type="transmembrane region" description="Helical" evidence="1">
    <location>
        <begin position="7"/>
        <end position="27"/>
    </location>
</feature>
<accession>A0A6H9YPV7</accession>
<name>A0A6H9YPV7_9ACTN</name>
<reference evidence="2 3" key="1">
    <citation type="submission" date="2019-09" db="EMBL/GenBank/DDBJ databases">
        <title>Actinomadura physcomitrii sp. nov., a novel actinomycete isolated from moss [Physcomitrium sphaericum (Ludw) Fuernr].</title>
        <authorList>
            <person name="Zhuang X."/>
            <person name="Liu C."/>
        </authorList>
    </citation>
    <scope>NUCLEOTIDE SEQUENCE [LARGE SCALE GENOMIC DNA]</scope>
    <source>
        <strain evidence="2 3">HMC1</strain>
    </source>
</reference>
<feature type="transmembrane region" description="Helical" evidence="1">
    <location>
        <begin position="39"/>
        <end position="60"/>
    </location>
</feature>
<dbReference type="EMBL" id="WBMT01000015">
    <property type="protein sequence ID" value="KAB2344871.1"/>
    <property type="molecule type" value="Genomic_DNA"/>
</dbReference>
<dbReference type="RefSeq" id="WP_151565239.1">
    <property type="nucleotide sequence ID" value="NZ_WBMT01000015.1"/>
</dbReference>
<keyword evidence="3" id="KW-1185">Reference proteome</keyword>